<dbReference type="SMART" id="SM00714">
    <property type="entry name" value="LITAF"/>
    <property type="match status" value="1"/>
</dbReference>
<dbReference type="GeneID" id="136801206"/>
<evidence type="ECO:0000256" key="4">
    <source>
        <dbReference type="ARBA" id="ARBA00005975"/>
    </source>
</evidence>
<feature type="region of interest" description="Disordered" evidence="8">
    <location>
        <begin position="1"/>
        <end position="50"/>
    </location>
</feature>
<keyword evidence="11" id="KW-1185">Reference proteome</keyword>
<comment type="similarity">
    <text evidence="4">Belongs to the CDIP1/LITAF family.</text>
</comment>
<dbReference type="GO" id="GO:0031902">
    <property type="term" value="C:late endosome membrane"/>
    <property type="evidence" value="ECO:0007669"/>
    <property type="project" value="UniProtKB-SubCell"/>
</dbReference>
<comment type="subcellular location">
    <subcellularLocation>
        <location evidence="2">Endosome membrane</location>
        <topology evidence="2">Peripheral membrane protein</topology>
    </subcellularLocation>
    <subcellularLocation>
        <location evidence="1">Late endosome membrane</location>
    </subcellularLocation>
    <subcellularLocation>
        <location evidence="3">Lysosome membrane</location>
        <topology evidence="3">Peripheral membrane protein</topology>
        <orientation evidence="3">Cytoplasmic side</orientation>
    </subcellularLocation>
</comment>
<keyword evidence="5" id="KW-0479">Metal-binding</keyword>
<evidence type="ECO:0000313" key="10">
    <source>
        <dbReference type="EnsemblMetazoa" id="CLYHEMP025439.1"/>
    </source>
</evidence>
<evidence type="ECO:0000313" key="11">
    <source>
        <dbReference type="Proteomes" id="UP000594262"/>
    </source>
</evidence>
<dbReference type="GO" id="GO:0008270">
    <property type="term" value="F:zinc ion binding"/>
    <property type="evidence" value="ECO:0007669"/>
    <property type="project" value="TreeGrafter"/>
</dbReference>
<sequence>MGRKLNKYGKNEKCSSIEKESLLPEPEKQPVSTNNLDVPPAAKRKMPERKKSAWAPVATATAFEDVPVFTICPYCSSKVVTKTQFKRGKKHMFCCCCCLPYFLDVFKDVIHSCPKCNTQIAIYNRFQFFNPNRDSNSAAEETCEGSSDER</sequence>
<evidence type="ECO:0000256" key="6">
    <source>
        <dbReference type="ARBA" id="ARBA00022833"/>
    </source>
</evidence>
<dbReference type="AlphaFoldDB" id="A0A7M5XLD2"/>
<organism evidence="10 11">
    <name type="scientific">Clytia hemisphaerica</name>
    <dbReference type="NCBI Taxonomy" id="252671"/>
    <lineage>
        <taxon>Eukaryota</taxon>
        <taxon>Metazoa</taxon>
        <taxon>Cnidaria</taxon>
        <taxon>Hydrozoa</taxon>
        <taxon>Hydroidolina</taxon>
        <taxon>Leptothecata</taxon>
        <taxon>Obeliida</taxon>
        <taxon>Clytiidae</taxon>
        <taxon>Clytia</taxon>
    </lineage>
</organism>
<dbReference type="EnsemblMetazoa" id="CLYHEMT025439.1">
    <property type="protein sequence ID" value="CLYHEMP025439.1"/>
    <property type="gene ID" value="CLYHEMG025439"/>
</dbReference>
<name>A0A7M5XLD2_9CNID</name>
<evidence type="ECO:0000256" key="1">
    <source>
        <dbReference type="ARBA" id="ARBA00004414"/>
    </source>
</evidence>
<feature type="domain" description="LITAF" evidence="9">
    <location>
        <begin position="52"/>
        <end position="125"/>
    </location>
</feature>
<keyword evidence="7" id="KW-0472">Membrane</keyword>
<dbReference type="InterPro" id="IPR006629">
    <property type="entry name" value="LITAF"/>
</dbReference>
<dbReference type="RefSeq" id="XP_066913942.1">
    <property type="nucleotide sequence ID" value="XM_067057841.1"/>
</dbReference>
<evidence type="ECO:0000256" key="5">
    <source>
        <dbReference type="ARBA" id="ARBA00022723"/>
    </source>
</evidence>
<dbReference type="PANTHER" id="PTHR23292">
    <property type="entry name" value="LIPOPOLYSACCHARIDE-INDUCED TUMOR NECROSIS FACTOR-ALPHA FACTOR"/>
    <property type="match status" value="1"/>
</dbReference>
<dbReference type="OrthoDB" id="5946232at2759"/>
<protein>
    <recommendedName>
        <fullName evidence="9">LITAF domain-containing protein</fullName>
    </recommendedName>
</protein>
<dbReference type="GO" id="GO:0005765">
    <property type="term" value="C:lysosomal membrane"/>
    <property type="evidence" value="ECO:0007669"/>
    <property type="project" value="UniProtKB-SubCell"/>
</dbReference>
<keyword evidence="6" id="KW-0862">Zinc</keyword>
<evidence type="ECO:0000256" key="8">
    <source>
        <dbReference type="SAM" id="MobiDB-lite"/>
    </source>
</evidence>
<proteinExistence type="inferred from homology"/>
<reference evidence="10" key="1">
    <citation type="submission" date="2021-01" db="UniProtKB">
        <authorList>
            <consortium name="EnsemblMetazoa"/>
        </authorList>
    </citation>
    <scope>IDENTIFICATION</scope>
</reference>
<dbReference type="Pfam" id="PF10601">
    <property type="entry name" value="zf-LITAF-like"/>
    <property type="match status" value="1"/>
</dbReference>
<evidence type="ECO:0000259" key="9">
    <source>
        <dbReference type="PROSITE" id="PS51837"/>
    </source>
</evidence>
<dbReference type="InterPro" id="IPR037519">
    <property type="entry name" value="LITAF_fam"/>
</dbReference>
<evidence type="ECO:0000256" key="2">
    <source>
        <dbReference type="ARBA" id="ARBA00004481"/>
    </source>
</evidence>
<evidence type="ECO:0000256" key="3">
    <source>
        <dbReference type="ARBA" id="ARBA00004630"/>
    </source>
</evidence>
<dbReference type="PANTHER" id="PTHR23292:SF6">
    <property type="entry name" value="FI16602P1-RELATED"/>
    <property type="match status" value="1"/>
</dbReference>
<feature type="compositionally biased region" description="Basic and acidic residues" evidence="8">
    <location>
        <begin position="9"/>
        <end position="28"/>
    </location>
</feature>
<dbReference type="PROSITE" id="PS51837">
    <property type="entry name" value="LITAF"/>
    <property type="match status" value="1"/>
</dbReference>
<evidence type="ECO:0000256" key="7">
    <source>
        <dbReference type="ARBA" id="ARBA00023136"/>
    </source>
</evidence>
<accession>A0A7M5XLD2</accession>
<dbReference type="Proteomes" id="UP000594262">
    <property type="component" value="Unplaced"/>
</dbReference>